<comment type="caution">
    <text evidence="2">The sequence shown here is derived from an EMBL/GenBank/DDBJ whole genome shotgun (WGS) entry which is preliminary data.</text>
</comment>
<evidence type="ECO:0000256" key="1">
    <source>
        <dbReference type="SAM" id="Phobius"/>
    </source>
</evidence>
<name>A0A418V544_9DEIO</name>
<dbReference type="NCBIfam" id="TIGR03987">
    <property type="entry name" value="HsmA family protein"/>
    <property type="match status" value="1"/>
</dbReference>
<feature type="transmembrane region" description="Helical" evidence="1">
    <location>
        <begin position="107"/>
        <end position="126"/>
    </location>
</feature>
<feature type="transmembrane region" description="Helical" evidence="1">
    <location>
        <begin position="6"/>
        <end position="25"/>
    </location>
</feature>
<dbReference type="AlphaFoldDB" id="A0A418V544"/>
<keyword evidence="1" id="KW-1133">Transmembrane helix</keyword>
<dbReference type="Proteomes" id="UP000286287">
    <property type="component" value="Unassembled WGS sequence"/>
</dbReference>
<dbReference type="RefSeq" id="WP_119762047.1">
    <property type="nucleotide sequence ID" value="NZ_QYUJ01000014.1"/>
</dbReference>
<keyword evidence="3" id="KW-1185">Reference proteome</keyword>
<organism evidence="2 3">
    <name type="scientific">Deinococcus cavernae</name>
    <dbReference type="NCBI Taxonomy" id="2320857"/>
    <lineage>
        <taxon>Bacteria</taxon>
        <taxon>Thermotogati</taxon>
        <taxon>Deinococcota</taxon>
        <taxon>Deinococci</taxon>
        <taxon>Deinococcales</taxon>
        <taxon>Deinococcaceae</taxon>
        <taxon>Deinococcus</taxon>
    </lineage>
</organism>
<accession>A0A418V544</accession>
<sequence>MTTQLLVAIIAMTTALISYSIGVWGEKRAGTIRPLHLAAFWFGLICDTTGTETMRRIALESGGGGLNLHSALGALALLLMAVHAVWATLTYFKNNVQAMQTFHRFSLSVWSLWLVPFVSGLILANLRHA</sequence>
<keyword evidence="1" id="KW-0812">Transmembrane</keyword>
<evidence type="ECO:0000313" key="3">
    <source>
        <dbReference type="Proteomes" id="UP000286287"/>
    </source>
</evidence>
<keyword evidence="1" id="KW-0472">Membrane</keyword>
<protein>
    <submittedName>
        <fullName evidence="2">TIGR03987 family protein</fullName>
    </submittedName>
</protein>
<dbReference type="InterPro" id="IPR023813">
    <property type="entry name" value="HsmA-like"/>
</dbReference>
<proteinExistence type="predicted"/>
<feature type="transmembrane region" description="Helical" evidence="1">
    <location>
        <begin position="64"/>
        <end position="87"/>
    </location>
</feature>
<evidence type="ECO:0000313" key="2">
    <source>
        <dbReference type="EMBL" id="RJF71167.1"/>
    </source>
</evidence>
<gene>
    <name evidence="2" type="ORF">D3875_05845</name>
</gene>
<dbReference type="EMBL" id="QYUJ01000014">
    <property type="protein sequence ID" value="RJF71167.1"/>
    <property type="molecule type" value="Genomic_DNA"/>
</dbReference>
<dbReference type="OrthoDB" id="2751280at2"/>
<reference evidence="2 3" key="1">
    <citation type="submission" date="2018-09" db="EMBL/GenBank/DDBJ databases">
        <authorList>
            <person name="Zhu H."/>
        </authorList>
    </citation>
    <scope>NUCLEOTIDE SEQUENCE [LARGE SCALE GENOMIC DNA]</scope>
    <source>
        <strain evidence="2 3">K2S05-167</strain>
    </source>
</reference>